<keyword evidence="5" id="KW-1185">Reference proteome</keyword>
<feature type="transmembrane region" description="Helical" evidence="2">
    <location>
        <begin position="117"/>
        <end position="140"/>
    </location>
</feature>
<evidence type="ECO:0000313" key="5">
    <source>
        <dbReference type="Proteomes" id="UP000503540"/>
    </source>
</evidence>
<evidence type="ECO:0000313" key="4">
    <source>
        <dbReference type="EMBL" id="QIS15401.1"/>
    </source>
</evidence>
<dbReference type="PANTHER" id="PTHR34473:SF3">
    <property type="entry name" value="TRANSMEMBRANE PROTEIN-RELATED"/>
    <property type="match status" value="1"/>
</dbReference>
<feature type="transmembrane region" description="Helical" evidence="2">
    <location>
        <begin position="146"/>
        <end position="169"/>
    </location>
</feature>
<keyword evidence="2" id="KW-0472">Membrane</keyword>
<dbReference type="KEGG" id="nah:F5544_37875"/>
<feature type="domain" description="YdbS-like PH" evidence="3">
    <location>
        <begin position="172"/>
        <end position="247"/>
    </location>
</feature>
<organism evidence="4 5">
    <name type="scientific">Nocardia arthritidis</name>
    <dbReference type="NCBI Taxonomy" id="228602"/>
    <lineage>
        <taxon>Bacteria</taxon>
        <taxon>Bacillati</taxon>
        <taxon>Actinomycetota</taxon>
        <taxon>Actinomycetes</taxon>
        <taxon>Mycobacteriales</taxon>
        <taxon>Nocardiaceae</taxon>
        <taxon>Nocardia</taxon>
    </lineage>
</organism>
<name>A0A6G9YQE2_9NOCA</name>
<proteinExistence type="predicted"/>
<gene>
    <name evidence="4" type="ORF">F5544_37875</name>
</gene>
<accession>A0A6G9YQE2</accession>
<keyword evidence="2" id="KW-0812">Transmembrane</keyword>
<dbReference type="PANTHER" id="PTHR34473">
    <property type="entry name" value="UPF0699 TRANSMEMBRANE PROTEIN YDBS"/>
    <property type="match status" value="1"/>
</dbReference>
<feature type="region of interest" description="Disordered" evidence="1">
    <location>
        <begin position="1"/>
        <end position="30"/>
    </location>
</feature>
<evidence type="ECO:0000256" key="2">
    <source>
        <dbReference type="SAM" id="Phobius"/>
    </source>
</evidence>
<reference evidence="4 5" key="1">
    <citation type="journal article" date="2019" name="ACS Chem. Biol.">
        <title>Identification and Mobilization of a Cryptic Antibiotic Biosynthesis Gene Locus from a Human-Pathogenic Nocardia Isolate.</title>
        <authorList>
            <person name="Herisse M."/>
            <person name="Ishida K."/>
            <person name="Porter J.L."/>
            <person name="Howden B."/>
            <person name="Hertweck C."/>
            <person name="Stinear T.P."/>
            <person name="Pidot S.J."/>
        </authorList>
    </citation>
    <scope>NUCLEOTIDE SEQUENCE [LARGE SCALE GENOMIC DNA]</scope>
    <source>
        <strain evidence="4 5">AUSMDU00012717</strain>
    </source>
</reference>
<dbReference type="InterPro" id="IPR005182">
    <property type="entry name" value="YdbS-like_PH"/>
</dbReference>
<keyword evidence="2" id="KW-1133">Transmembrane helix</keyword>
<dbReference type="EMBL" id="CP046172">
    <property type="protein sequence ID" value="QIS15401.1"/>
    <property type="molecule type" value="Genomic_DNA"/>
</dbReference>
<dbReference type="AlphaFoldDB" id="A0A6G9YQE2"/>
<sequence>MQQHGGLFDVERHPVTRPTQRAAHGRGRGRCGRNAGVRQLSHVLDHALTIRACLLPVPVRVDNLVAHHTIPAAADESGTDDNRHAGNRSIRATMGSMSQPRTIMAEPAWRPSAKAKLLWTIQAGLAWVIPFVAELIWALVDTGHRGAQLAVFVITLAAAAVSIGVVPWWRYAVHRWEVTDEAVYTRVGWINQESRVAPISRVQTVDTERGPLERMLDLATVTVTTASSAGAVTISALDRPVAEETVRRLTDIAARHRGDAT</sequence>
<evidence type="ECO:0000259" key="3">
    <source>
        <dbReference type="Pfam" id="PF03703"/>
    </source>
</evidence>
<protein>
    <submittedName>
        <fullName evidence="4">PH domain-containing protein</fullName>
    </submittedName>
</protein>
<dbReference type="Proteomes" id="UP000503540">
    <property type="component" value="Chromosome"/>
</dbReference>
<evidence type="ECO:0000256" key="1">
    <source>
        <dbReference type="SAM" id="MobiDB-lite"/>
    </source>
</evidence>
<dbReference type="Pfam" id="PF03703">
    <property type="entry name" value="bPH_2"/>
    <property type="match status" value="1"/>
</dbReference>